<dbReference type="EMBL" id="JEMB01003413">
    <property type="protein sequence ID" value="KYF72882.1"/>
    <property type="molecule type" value="Genomic_DNA"/>
</dbReference>
<dbReference type="Proteomes" id="UP000075635">
    <property type="component" value="Unassembled WGS sequence"/>
</dbReference>
<dbReference type="Gene3D" id="2.160.20.10">
    <property type="entry name" value="Single-stranded right-handed beta-helix, Pectin lyase-like"/>
    <property type="match status" value="1"/>
</dbReference>
<evidence type="ECO:0000313" key="3">
    <source>
        <dbReference type="Proteomes" id="UP000075635"/>
    </source>
</evidence>
<name>A0A150QY97_SORCE</name>
<dbReference type="InterPro" id="IPR012334">
    <property type="entry name" value="Pectin_lyas_fold"/>
</dbReference>
<proteinExistence type="predicted"/>
<dbReference type="AlphaFoldDB" id="A0A150QY97"/>
<dbReference type="InterPro" id="IPR011050">
    <property type="entry name" value="Pectin_lyase_fold/virulence"/>
</dbReference>
<gene>
    <name evidence="2" type="ORF">BE17_47960</name>
</gene>
<accession>A0A150QY97</accession>
<evidence type="ECO:0000259" key="1">
    <source>
        <dbReference type="Pfam" id="PF13229"/>
    </source>
</evidence>
<reference evidence="2 3" key="1">
    <citation type="submission" date="2014-02" db="EMBL/GenBank/DDBJ databases">
        <title>The small core and large imbalanced accessory genome model reveals a collaborative survival strategy of Sorangium cellulosum strains in nature.</title>
        <authorList>
            <person name="Han K."/>
            <person name="Peng R."/>
            <person name="Blom J."/>
            <person name="Li Y.-Z."/>
        </authorList>
    </citation>
    <scope>NUCLEOTIDE SEQUENCE [LARGE SCALE GENOMIC DNA]</scope>
    <source>
        <strain evidence="2 3">So0011-07</strain>
    </source>
</reference>
<dbReference type="InterPro" id="IPR039448">
    <property type="entry name" value="Beta_helix"/>
</dbReference>
<dbReference type="SUPFAM" id="SSF51126">
    <property type="entry name" value="Pectin lyase-like"/>
    <property type="match status" value="1"/>
</dbReference>
<sequence>MRDTEPPSYGNRGGGISIVGLDDPRAYKRATLTLRSSLLEKNRGYAVLVQSSDATIESIVVRDTRPGSDGLDGMGIVVQAEGGMFEDTPTAHERSTLTLRTSLLEQNHSHGVLVLGSDATIESTILRDTLPEESDGRFGRGIGVEWNATTHKRAKLTLRSSLVQHSHDAGVFVLASDATIEGTVVRDTQPHRDGKFGDGIAMESDDHPNTVTVTSCVVQSNARAGISNFSGSITLASSVVQCNRIDLNGEDDEGGPPFTFDCNNRNLFGCEIPDPTCSVLSAGLTPPDPIPPIRPSP</sequence>
<evidence type="ECO:0000313" key="2">
    <source>
        <dbReference type="EMBL" id="KYF72882.1"/>
    </source>
</evidence>
<dbReference type="Pfam" id="PF13229">
    <property type="entry name" value="Beta_helix"/>
    <property type="match status" value="1"/>
</dbReference>
<comment type="caution">
    <text evidence="2">The sequence shown here is derived from an EMBL/GenBank/DDBJ whole genome shotgun (WGS) entry which is preliminary data.</text>
</comment>
<feature type="domain" description="Right handed beta helix" evidence="1">
    <location>
        <begin position="96"/>
        <end position="233"/>
    </location>
</feature>
<organism evidence="2 3">
    <name type="scientific">Sorangium cellulosum</name>
    <name type="common">Polyangium cellulosum</name>
    <dbReference type="NCBI Taxonomy" id="56"/>
    <lineage>
        <taxon>Bacteria</taxon>
        <taxon>Pseudomonadati</taxon>
        <taxon>Myxococcota</taxon>
        <taxon>Polyangia</taxon>
        <taxon>Polyangiales</taxon>
        <taxon>Polyangiaceae</taxon>
        <taxon>Sorangium</taxon>
    </lineage>
</organism>
<protein>
    <recommendedName>
        <fullName evidence="1">Right handed beta helix domain-containing protein</fullName>
    </recommendedName>
</protein>